<reference evidence="2" key="1">
    <citation type="submission" date="2022-12" db="EMBL/GenBank/DDBJ databases">
        <authorList>
            <person name="Petersen C."/>
        </authorList>
    </citation>
    <scope>NUCLEOTIDE SEQUENCE</scope>
    <source>
        <strain evidence="2">IBT 16125</strain>
    </source>
</reference>
<dbReference type="Proteomes" id="UP001213681">
    <property type="component" value="Unassembled WGS sequence"/>
</dbReference>
<sequence length="107" mass="11706">MSDRTEHSGPSQEEQYTPVTELENERRNIFDNIAADENVFQLIASANGHTITARSVTAKAYATQCMGDISNTTIQQISANRSGISEKERSNHHTQPGNFSGPGRKVG</sequence>
<dbReference type="EMBL" id="JAPVEA010000002">
    <property type="protein sequence ID" value="KAJ5461052.1"/>
    <property type="molecule type" value="Genomic_DNA"/>
</dbReference>
<comment type="caution">
    <text evidence="2">The sequence shown here is derived from an EMBL/GenBank/DDBJ whole genome shotgun (WGS) entry which is preliminary data.</text>
</comment>
<dbReference type="AlphaFoldDB" id="A0AAD6CDC9"/>
<evidence type="ECO:0000313" key="3">
    <source>
        <dbReference type="Proteomes" id="UP001213681"/>
    </source>
</evidence>
<protein>
    <submittedName>
        <fullName evidence="2">Uncharacterized protein</fullName>
    </submittedName>
</protein>
<name>A0AAD6CDC9_9EURO</name>
<reference evidence="2" key="2">
    <citation type="journal article" date="2023" name="IMA Fungus">
        <title>Comparative genomic study of the Penicillium genus elucidates a diverse pangenome and 15 lateral gene transfer events.</title>
        <authorList>
            <person name="Petersen C."/>
            <person name="Sorensen T."/>
            <person name="Nielsen M.R."/>
            <person name="Sondergaard T.E."/>
            <person name="Sorensen J.L."/>
            <person name="Fitzpatrick D.A."/>
            <person name="Frisvad J.C."/>
            <person name="Nielsen K.L."/>
        </authorList>
    </citation>
    <scope>NUCLEOTIDE SEQUENCE</scope>
    <source>
        <strain evidence="2">IBT 16125</strain>
    </source>
</reference>
<gene>
    <name evidence="2" type="ORF">N7458_002604</name>
</gene>
<accession>A0AAD6CDC9</accession>
<dbReference type="GeneID" id="81596230"/>
<dbReference type="RefSeq" id="XP_056770094.1">
    <property type="nucleotide sequence ID" value="XM_056905987.1"/>
</dbReference>
<evidence type="ECO:0000256" key="1">
    <source>
        <dbReference type="SAM" id="MobiDB-lite"/>
    </source>
</evidence>
<organism evidence="2 3">
    <name type="scientific">Penicillium daleae</name>
    <dbReference type="NCBI Taxonomy" id="63821"/>
    <lineage>
        <taxon>Eukaryota</taxon>
        <taxon>Fungi</taxon>
        <taxon>Dikarya</taxon>
        <taxon>Ascomycota</taxon>
        <taxon>Pezizomycotina</taxon>
        <taxon>Eurotiomycetes</taxon>
        <taxon>Eurotiomycetidae</taxon>
        <taxon>Eurotiales</taxon>
        <taxon>Aspergillaceae</taxon>
        <taxon>Penicillium</taxon>
    </lineage>
</organism>
<evidence type="ECO:0000313" key="2">
    <source>
        <dbReference type="EMBL" id="KAJ5461052.1"/>
    </source>
</evidence>
<proteinExistence type="predicted"/>
<keyword evidence="3" id="KW-1185">Reference proteome</keyword>
<feature type="region of interest" description="Disordered" evidence="1">
    <location>
        <begin position="1"/>
        <end position="20"/>
    </location>
</feature>
<feature type="region of interest" description="Disordered" evidence="1">
    <location>
        <begin position="77"/>
        <end position="107"/>
    </location>
</feature>
<feature type="compositionally biased region" description="Polar residues" evidence="1">
    <location>
        <begin position="8"/>
        <end position="18"/>
    </location>
</feature>